<keyword evidence="1" id="KW-0812">Transmembrane</keyword>
<keyword evidence="1" id="KW-0472">Membrane</keyword>
<feature type="transmembrane region" description="Helical" evidence="1">
    <location>
        <begin position="175"/>
        <end position="196"/>
    </location>
</feature>
<keyword evidence="3" id="KW-1185">Reference proteome</keyword>
<accession>A0ABZ2VY13</accession>
<dbReference type="Pfam" id="PF14329">
    <property type="entry name" value="DUF4386"/>
    <property type="match status" value="1"/>
</dbReference>
<organism evidence="2 3">
    <name type="scientific">Marinobacter metalliresistant</name>
    <dbReference type="NCBI Taxonomy" id="2961995"/>
    <lineage>
        <taxon>Bacteria</taxon>
        <taxon>Pseudomonadati</taxon>
        <taxon>Pseudomonadota</taxon>
        <taxon>Gammaproteobacteria</taxon>
        <taxon>Pseudomonadales</taxon>
        <taxon>Marinobacteraceae</taxon>
        <taxon>Marinobacter</taxon>
    </lineage>
</organism>
<protein>
    <submittedName>
        <fullName evidence="2">DUF4386 domain-containing protein</fullName>
    </submittedName>
</protein>
<proteinExistence type="predicted"/>
<feature type="transmembrane region" description="Helical" evidence="1">
    <location>
        <begin position="55"/>
        <end position="78"/>
    </location>
</feature>
<dbReference type="RefSeq" id="WP_341580992.1">
    <property type="nucleotide sequence ID" value="NZ_CP101118.1"/>
</dbReference>
<feature type="transmembrane region" description="Helical" evidence="1">
    <location>
        <begin position="147"/>
        <end position="166"/>
    </location>
</feature>
<reference evidence="2 3" key="1">
    <citation type="submission" date="2022-07" db="EMBL/GenBank/DDBJ databases">
        <title>A copper resistant bacterium isolated from sediment samples of deep sea hydrothermal areas.</title>
        <authorList>
            <person name="Zeng X."/>
        </authorList>
    </citation>
    <scope>NUCLEOTIDE SEQUENCE [LARGE SCALE GENOMIC DNA]</scope>
    <source>
        <strain evidence="3">CuT 6</strain>
    </source>
</reference>
<feature type="transmembrane region" description="Helical" evidence="1">
    <location>
        <begin position="202"/>
        <end position="219"/>
    </location>
</feature>
<keyword evidence="1" id="KW-1133">Transmembrane helix</keyword>
<name>A0ABZ2VY13_9GAMM</name>
<dbReference type="EMBL" id="CP101118">
    <property type="protein sequence ID" value="WZF87373.1"/>
    <property type="molecule type" value="Genomic_DNA"/>
</dbReference>
<feature type="transmembrane region" description="Helical" evidence="1">
    <location>
        <begin position="90"/>
        <end position="107"/>
    </location>
</feature>
<evidence type="ECO:0000256" key="1">
    <source>
        <dbReference type="SAM" id="Phobius"/>
    </source>
</evidence>
<evidence type="ECO:0000313" key="3">
    <source>
        <dbReference type="Proteomes" id="UP001475781"/>
    </source>
</evidence>
<evidence type="ECO:0000313" key="2">
    <source>
        <dbReference type="EMBL" id="WZF87373.1"/>
    </source>
</evidence>
<gene>
    <name evidence="2" type="ORF">NLK58_13565</name>
</gene>
<dbReference type="Proteomes" id="UP001475781">
    <property type="component" value="Chromosome"/>
</dbReference>
<sequence length="237" mass="26388">MHAEENTNPNRIARIAGILYLAMVPLGFFGMFGHSNLVAPGDAATTVSNIKASELLFHLSIVSALVVQIVNILLVLVLYKLLRPVNRNQALLMVVFFLVSAPITMLNEVNQFAVLKLLSGADYLTVFGKDQLNAQVLLFLDLHEHGIHISGMFWGLWLFPMGYLIVKSDFLPKILGVLLIIGGVGYLADSIRFFFFPSFGPIAMYTFWGELLLPLWLLIKGVSVEKWKQRTLEAVPS</sequence>
<feature type="transmembrane region" description="Helical" evidence="1">
    <location>
        <begin position="12"/>
        <end position="35"/>
    </location>
</feature>
<dbReference type="InterPro" id="IPR025495">
    <property type="entry name" value="DUF4386"/>
</dbReference>